<evidence type="ECO:0000313" key="8">
    <source>
        <dbReference type="Proteomes" id="UP001443914"/>
    </source>
</evidence>
<dbReference type="AlphaFoldDB" id="A0AAW1HJC5"/>
<dbReference type="InterPro" id="IPR032861">
    <property type="entry name" value="TAXi_N"/>
</dbReference>
<evidence type="ECO:0000259" key="6">
    <source>
        <dbReference type="PROSITE" id="PS51767"/>
    </source>
</evidence>
<organism evidence="7 8">
    <name type="scientific">Saponaria officinalis</name>
    <name type="common">Common soapwort</name>
    <name type="synonym">Lychnis saponaria</name>
    <dbReference type="NCBI Taxonomy" id="3572"/>
    <lineage>
        <taxon>Eukaryota</taxon>
        <taxon>Viridiplantae</taxon>
        <taxon>Streptophyta</taxon>
        <taxon>Embryophyta</taxon>
        <taxon>Tracheophyta</taxon>
        <taxon>Spermatophyta</taxon>
        <taxon>Magnoliopsida</taxon>
        <taxon>eudicotyledons</taxon>
        <taxon>Gunneridae</taxon>
        <taxon>Pentapetalae</taxon>
        <taxon>Caryophyllales</taxon>
        <taxon>Caryophyllaceae</taxon>
        <taxon>Caryophylleae</taxon>
        <taxon>Saponaria</taxon>
    </lineage>
</organism>
<proteinExistence type="inferred from homology"/>
<dbReference type="PANTHER" id="PTHR47967:SF128">
    <property type="entry name" value="ASPARTIC PROTEINASE CDR1-LIKE"/>
    <property type="match status" value="1"/>
</dbReference>
<keyword evidence="2" id="KW-0645">Protease</keyword>
<evidence type="ECO:0000256" key="1">
    <source>
        <dbReference type="ARBA" id="ARBA00007447"/>
    </source>
</evidence>
<comment type="caution">
    <text evidence="7">The sequence shown here is derived from an EMBL/GenBank/DDBJ whole genome shotgun (WGS) entry which is preliminary data.</text>
</comment>
<dbReference type="Gene3D" id="2.40.70.10">
    <property type="entry name" value="Acid Proteases"/>
    <property type="match status" value="2"/>
</dbReference>
<dbReference type="InterPro" id="IPR051708">
    <property type="entry name" value="Plant_Aspart_Prot_A1"/>
</dbReference>
<evidence type="ECO:0000313" key="7">
    <source>
        <dbReference type="EMBL" id="KAK9676817.1"/>
    </source>
</evidence>
<protein>
    <recommendedName>
        <fullName evidence="6">Peptidase A1 domain-containing protein</fullName>
    </recommendedName>
</protein>
<dbReference type="PROSITE" id="PS51767">
    <property type="entry name" value="PEPTIDASE_A1"/>
    <property type="match status" value="1"/>
</dbReference>
<name>A0AAW1HJC5_SAPOF</name>
<dbReference type="Proteomes" id="UP001443914">
    <property type="component" value="Unassembled WGS sequence"/>
</dbReference>
<reference evidence="7" key="1">
    <citation type="submission" date="2024-03" db="EMBL/GenBank/DDBJ databases">
        <title>WGS assembly of Saponaria officinalis var. Norfolk2.</title>
        <authorList>
            <person name="Jenkins J."/>
            <person name="Shu S."/>
            <person name="Grimwood J."/>
            <person name="Barry K."/>
            <person name="Goodstein D."/>
            <person name="Schmutz J."/>
            <person name="Leebens-Mack J."/>
            <person name="Osbourn A."/>
        </authorList>
    </citation>
    <scope>NUCLEOTIDE SEQUENCE [LARGE SCALE GENOMIC DNA]</scope>
    <source>
        <strain evidence="7">JIC</strain>
    </source>
</reference>
<dbReference type="GO" id="GO:0004190">
    <property type="term" value="F:aspartic-type endopeptidase activity"/>
    <property type="evidence" value="ECO:0007669"/>
    <property type="project" value="UniProtKB-KW"/>
</dbReference>
<accession>A0AAW1HJC5</accession>
<dbReference type="PANTHER" id="PTHR47967">
    <property type="entry name" value="OS07G0603500 PROTEIN-RELATED"/>
    <property type="match status" value="1"/>
</dbReference>
<evidence type="ECO:0000256" key="4">
    <source>
        <dbReference type="ARBA" id="ARBA00022801"/>
    </source>
</evidence>
<dbReference type="InterPro" id="IPR033121">
    <property type="entry name" value="PEPTIDASE_A1"/>
</dbReference>
<dbReference type="SUPFAM" id="SSF50630">
    <property type="entry name" value="Acid proteases"/>
    <property type="match status" value="1"/>
</dbReference>
<keyword evidence="8" id="KW-1185">Reference proteome</keyword>
<evidence type="ECO:0000256" key="2">
    <source>
        <dbReference type="ARBA" id="ARBA00022670"/>
    </source>
</evidence>
<gene>
    <name evidence="7" type="ORF">RND81_11G103100</name>
</gene>
<keyword evidence="4" id="KW-0378">Hydrolase</keyword>
<dbReference type="InterPro" id="IPR021109">
    <property type="entry name" value="Peptidase_aspartic_dom_sf"/>
</dbReference>
<dbReference type="EMBL" id="JBDFQZ010000011">
    <property type="protein sequence ID" value="KAK9676817.1"/>
    <property type="molecule type" value="Genomic_DNA"/>
</dbReference>
<feature type="domain" description="Peptidase A1" evidence="6">
    <location>
        <begin position="2"/>
        <end position="369"/>
    </location>
</feature>
<comment type="similarity">
    <text evidence="1">Belongs to the peptidase A1 family.</text>
</comment>
<dbReference type="InterPro" id="IPR034161">
    <property type="entry name" value="Pepsin-like_plant"/>
</dbReference>
<evidence type="ECO:0000256" key="3">
    <source>
        <dbReference type="ARBA" id="ARBA00022750"/>
    </source>
</evidence>
<dbReference type="Pfam" id="PF14541">
    <property type="entry name" value="TAXi_C"/>
    <property type="match status" value="1"/>
</dbReference>
<dbReference type="GO" id="GO:0005576">
    <property type="term" value="C:extracellular region"/>
    <property type="evidence" value="ECO:0007669"/>
    <property type="project" value="TreeGrafter"/>
</dbReference>
<dbReference type="CDD" id="cd05476">
    <property type="entry name" value="pepsin_A_like_plant"/>
    <property type="match status" value="1"/>
</dbReference>
<keyword evidence="3" id="KW-0064">Aspartyl protease</keyword>
<dbReference type="InterPro" id="IPR032799">
    <property type="entry name" value="TAXi_C"/>
</dbReference>
<sequence>MYVTQLTLGEGDGTDYPFVYIDTGTDLTWVQCEGCNPCFPYQLKNYNYEKSTSFSRVSVDDQMCDPLLRIIDGSCAIYMSYGPSPPNGGVITGLLGRENVKFKNSETNNMDVYQGLAFGCALHNVNMKFADIGGSENLIAGMFGLSPTPRSFLFQLEPVTKGRFSYCLPPILPNVKPSESTIYFGDDAIITGDATRQVQTISMYSDRHYYLYLIGISVNGIRLQIDPSVFEIGQGHTRRGLIIDSGAPYTVLAKSAYDRLRDKISSFFKDAYDWSPTPPGEVLDLCYPSYPNYDQLVYPSVTLHFWSLEQVGMVDMVLNKEQLFVRLSLEGFCLMMGSVEDPGPSFLGAFQQTNFRFLYDVYNRCLSFVPDNCAEHVYV</sequence>
<dbReference type="GO" id="GO:0006508">
    <property type="term" value="P:proteolysis"/>
    <property type="evidence" value="ECO:0007669"/>
    <property type="project" value="UniProtKB-KW"/>
</dbReference>
<dbReference type="Pfam" id="PF14543">
    <property type="entry name" value="TAXi_N"/>
    <property type="match status" value="1"/>
</dbReference>
<evidence type="ECO:0000256" key="5">
    <source>
        <dbReference type="ARBA" id="ARBA00023180"/>
    </source>
</evidence>
<keyword evidence="5" id="KW-0325">Glycoprotein</keyword>